<feature type="transmembrane region" description="Helical" evidence="1">
    <location>
        <begin position="6"/>
        <end position="27"/>
    </location>
</feature>
<keyword evidence="3" id="KW-1185">Reference proteome</keyword>
<accession>A0A7X0BQL9</accession>
<dbReference type="RefSeq" id="WP_184681216.1">
    <property type="nucleotide sequence ID" value="NZ_JACHLL010000002.1"/>
</dbReference>
<evidence type="ECO:0000313" key="3">
    <source>
        <dbReference type="Proteomes" id="UP000557193"/>
    </source>
</evidence>
<organism evidence="2 3">
    <name type="scientific">Pseudomonas fluvialis</name>
    <dbReference type="NCBI Taxonomy" id="1793966"/>
    <lineage>
        <taxon>Bacteria</taxon>
        <taxon>Pseudomonadati</taxon>
        <taxon>Pseudomonadota</taxon>
        <taxon>Gammaproteobacteria</taxon>
        <taxon>Pseudomonadales</taxon>
        <taxon>Pseudomonadaceae</taxon>
        <taxon>Pseudomonas</taxon>
    </lineage>
</organism>
<sequence>MSPLLITVLIVAGIVVLGLIAFINHSLEAGKLERARQKAELTDRIRRCSNLSESMPGQFMTPPLKQLLNRLEMQLSINLNKVDRSNPQLSGRIQDLRTQIAMGEAVPIRNPAQPVQNEAQAKEVRFQLEALHAILSHAQQEALLPPQEAKQWAGEIRHMLVMLHCEFFNNQGQQNLQQGQARQARLAFERGVQYLRKQPDIKRYEQQLKQLETQLARANAMVLETAQPVADEPSELGEGLKTLDEEDTWKKKNIYD</sequence>
<dbReference type="AlphaFoldDB" id="A0A7X0BQL9"/>
<protein>
    <recommendedName>
        <fullName evidence="4">DNA repair protein</fullName>
    </recommendedName>
</protein>
<evidence type="ECO:0000313" key="2">
    <source>
        <dbReference type="EMBL" id="MBB6340852.1"/>
    </source>
</evidence>
<keyword evidence="1" id="KW-0812">Transmembrane</keyword>
<keyword evidence="1" id="KW-1133">Transmembrane helix</keyword>
<proteinExistence type="predicted"/>
<name>A0A7X0BQL9_9PSED</name>
<evidence type="ECO:0008006" key="4">
    <source>
        <dbReference type="Google" id="ProtNLM"/>
    </source>
</evidence>
<evidence type="ECO:0000256" key="1">
    <source>
        <dbReference type="SAM" id="Phobius"/>
    </source>
</evidence>
<reference evidence="2 3" key="1">
    <citation type="submission" date="2020-08" db="EMBL/GenBank/DDBJ databases">
        <title>Functional genomics of gut bacteria from endangered species of beetles.</title>
        <authorList>
            <person name="Carlos-Shanley C."/>
        </authorList>
    </citation>
    <scope>NUCLEOTIDE SEQUENCE [LARGE SCALE GENOMIC DNA]</scope>
    <source>
        <strain evidence="2 3">S00202</strain>
    </source>
</reference>
<dbReference type="EMBL" id="JACHLL010000002">
    <property type="protein sequence ID" value="MBB6340852.1"/>
    <property type="molecule type" value="Genomic_DNA"/>
</dbReference>
<comment type="caution">
    <text evidence="2">The sequence shown here is derived from an EMBL/GenBank/DDBJ whole genome shotgun (WGS) entry which is preliminary data.</text>
</comment>
<gene>
    <name evidence="2" type="ORF">HNP49_001009</name>
</gene>
<dbReference type="Proteomes" id="UP000557193">
    <property type="component" value="Unassembled WGS sequence"/>
</dbReference>
<keyword evidence="1" id="KW-0472">Membrane</keyword>